<dbReference type="AlphaFoldDB" id="A0A2A7B7A0"/>
<reference evidence="1 4" key="2">
    <citation type="journal article" date="2019" name="Nat. Med.">
        <title>A library of human gut bacterial isolates paired with longitudinal multiomics data enables mechanistic microbiome research.</title>
        <authorList>
            <person name="Poyet M."/>
            <person name="Groussin M."/>
            <person name="Gibbons S.M."/>
            <person name="Avila-Pacheco J."/>
            <person name="Jiang X."/>
            <person name="Kearney S.M."/>
            <person name="Perrotta A.R."/>
            <person name="Berdy B."/>
            <person name="Zhao S."/>
            <person name="Lieberman T.D."/>
            <person name="Swanson P.K."/>
            <person name="Smith M."/>
            <person name="Roesemann S."/>
            <person name="Alexander J.E."/>
            <person name="Rich S.A."/>
            <person name="Livny J."/>
            <person name="Vlamakis H."/>
            <person name="Clish C."/>
            <person name="Bullock K."/>
            <person name="Deik A."/>
            <person name="Scott J."/>
            <person name="Pierce K.A."/>
            <person name="Xavier R.J."/>
            <person name="Alm E.J."/>
        </authorList>
    </citation>
    <scope>NUCLEOTIDE SEQUENCE [LARGE SCALE GENOMIC DNA]</scope>
    <source>
        <strain evidence="1 4">BIOML-A1</strain>
    </source>
</reference>
<reference evidence="2 3" key="1">
    <citation type="journal article" date="2017" name="Front. Microbiol.">
        <title>New Insights into the Diversity of the Genus Faecalibacterium.</title>
        <authorList>
            <person name="Benevides L."/>
            <person name="Burman S."/>
            <person name="Martin R."/>
            <person name="Robert V."/>
            <person name="Thomas M."/>
            <person name="Miquel S."/>
            <person name="Chain F."/>
            <person name="Sokol H."/>
            <person name="Bermudez-Humaran L.G."/>
            <person name="Morrison M."/>
            <person name="Langella P."/>
            <person name="Azevedo V.A."/>
            <person name="Chatel J.M."/>
            <person name="Soares S."/>
        </authorList>
    </citation>
    <scope>NUCLEOTIDE SEQUENCE [LARGE SCALE GENOMIC DNA]</scope>
    <source>
        <strain evidence="2 3">AHMP21</strain>
    </source>
</reference>
<dbReference type="OrthoDB" id="2084766at2"/>
<accession>A0A2A7B7A0</accession>
<dbReference type="RefSeq" id="WP_097792179.1">
    <property type="nucleotide sequence ID" value="NZ_NOUV01000011.1"/>
</dbReference>
<comment type="caution">
    <text evidence="2">The sequence shown here is derived from an EMBL/GenBank/DDBJ whole genome shotgun (WGS) entry which is preliminary data.</text>
</comment>
<organism evidence="2 3">
    <name type="scientific">Faecalibacterium prausnitzii</name>
    <dbReference type="NCBI Taxonomy" id="853"/>
    <lineage>
        <taxon>Bacteria</taxon>
        <taxon>Bacillati</taxon>
        <taxon>Bacillota</taxon>
        <taxon>Clostridia</taxon>
        <taxon>Eubacteriales</taxon>
        <taxon>Oscillospiraceae</taxon>
        <taxon>Faecalibacterium</taxon>
    </lineage>
</organism>
<dbReference type="Proteomes" id="UP000461506">
    <property type="component" value="Unassembled WGS sequence"/>
</dbReference>
<dbReference type="Proteomes" id="UP000220904">
    <property type="component" value="Unassembled WGS sequence"/>
</dbReference>
<dbReference type="EMBL" id="WKQN01000004">
    <property type="protein sequence ID" value="MSC62950.1"/>
    <property type="molecule type" value="Genomic_DNA"/>
</dbReference>
<evidence type="ECO:0000313" key="3">
    <source>
        <dbReference type="Proteomes" id="UP000220904"/>
    </source>
</evidence>
<evidence type="ECO:0000313" key="1">
    <source>
        <dbReference type="EMBL" id="MSC62950.1"/>
    </source>
</evidence>
<protein>
    <submittedName>
        <fullName evidence="2">Uncharacterized protein</fullName>
    </submittedName>
</protein>
<evidence type="ECO:0000313" key="4">
    <source>
        <dbReference type="Proteomes" id="UP000461506"/>
    </source>
</evidence>
<name>A0A2A7B7A0_9FIRM</name>
<sequence length="99" mass="11570">MTRAEREADPGESFDGGYHLYAKEKHKERVAKNSERIDYAIKQFELNNIEFTLKNEQSGHFHCRRKSDDKLFQFWAGTGKILGYDRLRGIHSLIKLLLG</sequence>
<dbReference type="EMBL" id="NOUV01000011">
    <property type="protein sequence ID" value="PDX87290.1"/>
    <property type="molecule type" value="Genomic_DNA"/>
</dbReference>
<gene>
    <name evidence="2" type="ORF">CHR60_05985</name>
    <name evidence="1" type="ORF">GKD95_06275</name>
</gene>
<evidence type="ECO:0000313" key="2">
    <source>
        <dbReference type="EMBL" id="PDX87290.1"/>
    </source>
</evidence>
<proteinExistence type="predicted"/>